<dbReference type="EMBL" id="AP028923">
    <property type="protein sequence ID" value="BET03027.1"/>
    <property type="molecule type" value="Genomic_DNA"/>
</dbReference>
<evidence type="ECO:0000313" key="2">
    <source>
        <dbReference type="EMBL" id="BET03027.1"/>
    </source>
</evidence>
<gene>
    <name evidence="2" type="ORF">NTJ_15845</name>
</gene>
<accession>A0ABN7BFA8</accession>
<feature type="region of interest" description="Disordered" evidence="1">
    <location>
        <begin position="75"/>
        <end position="103"/>
    </location>
</feature>
<dbReference type="Proteomes" id="UP001307889">
    <property type="component" value="Chromosome 15"/>
</dbReference>
<organism evidence="2 3">
    <name type="scientific">Nesidiocoris tenuis</name>
    <dbReference type="NCBI Taxonomy" id="355587"/>
    <lineage>
        <taxon>Eukaryota</taxon>
        <taxon>Metazoa</taxon>
        <taxon>Ecdysozoa</taxon>
        <taxon>Arthropoda</taxon>
        <taxon>Hexapoda</taxon>
        <taxon>Insecta</taxon>
        <taxon>Pterygota</taxon>
        <taxon>Neoptera</taxon>
        <taxon>Paraneoptera</taxon>
        <taxon>Hemiptera</taxon>
        <taxon>Heteroptera</taxon>
        <taxon>Panheteroptera</taxon>
        <taxon>Cimicomorpha</taxon>
        <taxon>Miridae</taxon>
        <taxon>Dicyphina</taxon>
        <taxon>Nesidiocoris</taxon>
    </lineage>
</organism>
<sequence>MCEPVKVAGSLAIIAGSAYHFYAKYANVEVEETDAAAGEEEAEDVVCVIEGKKPPIEKEEVVDYSEDKCRELEKRQNKRIAELRKERDRNMRDSANQKEKEAH</sequence>
<protein>
    <submittedName>
        <fullName evidence="2">Uncharacterized protein</fullName>
    </submittedName>
</protein>
<name>A0ABN7BFA8_9HEMI</name>
<evidence type="ECO:0000313" key="3">
    <source>
        <dbReference type="Proteomes" id="UP001307889"/>
    </source>
</evidence>
<evidence type="ECO:0000256" key="1">
    <source>
        <dbReference type="SAM" id="MobiDB-lite"/>
    </source>
</evidence>
<keyword evidence="3" id="KW-1185">Reference proteome</keyword>
<reference evidence="2 3" key="1">
    <citation type="submission" date="2023-09" db="EMBL/GenBank/DDBJ databases">
        <title>Nesidiocoris tenuis whole genome shotgun sequence.</title>
        <authorList>
            <person name="Shibata T."/>
            <person name="Shimoda M."/>
            <person name="Kobayashi T."/>
            <person name="Uehara T."/>
        </authorList>
    </citation>
    <scope>NUCLEOTIDE SEQUENCE [LARGE SCALE GENOMIC DNA]</scope>
    <source>
        <strain evidence="2 3">Japan</strain>
    </source>
</reference>
<proteinExistence type="predicted"/>